<reference evidence="5" key="1">
    <citation type="journal article" date="2020" name="Stud. Mycol.">
        <title>101 Dothideomycetes genomes: a test case for predicting lifestyles and emergence of pathogens.</title>
        <authorList>
            <person name="Haridas S."/>
            <person name="Albert R."/>
            <person name="Binder M."/>
            <person name="Bloem J."/>
            <person name="Labutti K."/>
            <person name="Salamov A."/>
            <person name="Andreopoulos B."/>
            <person name="Baker S."/>
            <person name="Barry K."/>
            <person name="Bills G."/>
            <person name="Bluhm B."/>
            <person name="Cannon C."/>
            <person name="Castanera R."/>
            <person name="Culley D."/>
            <person name="Daum C."/>
            <person name="Ezra D."/>
            <person name="Gonzalez J."/>
            <person name="Henrissat B."/>
            <person name="Kuo A."/>
            <person name="Liang C."/>
            <person name="Lipzen A."/>
            <person name="Lutzoni F."/>
            <person name="Magnuson J."/>
            <person name="Mondo S."/>
            <person name="Nolan M."/>
            <person name="Ohm R."/>
            <person name="Pangilinan J."/>
            <person name="Park H.-J."/>
            <person name="Ramirez L."/>
            <person name="Alfaro M."/>
            <person name="Sun H."/>
            <person name="Tritt A."/>
            <person name="Yoshinaga Y."/>
            <person name="Zwiers L.-H."/>
            <person name="Turgeon B."/>
            <person name="Goodwin S."/>
            <person name="Spatafora J."/>
            <person name="Crous P."/>
            <person name="Grigoriev I."/>
        </authorList>
    </citation>
    <scope>NUCLEOTIDE SEQUENCE</scope>
    <source>
        <strain evidence="5">CBS 133067</strain>
    </source>
</reference>
<dbReference type="Proteomes" id="UP000799772">
    <property type="component" value="Unassembled WGS sequence"/>
</dbReference>
<feature type="domain" description="Enoyl reductase (ER)" evidence="4">
    <location>
        <begin position="19"/>
        <end position="333"/>
    </location>
</feature>
<accession>A0A9P4ILT8</accession>
<protein>
    <submittedName>
        <fullName evidence="5">Oxidoreductase-like protein</fullName>
    </submittedName>
</protein>
<dbReference type="PANTHER" id="PTHR45348">
    <property type="entry name" value="HYPOTHETICAL OXIDOREDUCTASE (EUROFUNG)"/>
    <property type="match status" value="1"/>
</dbReference>
<evidence type="ECO:0000256" key="3">
    <source>
        <dbReference type="ARBA" id="ARBA00023002"/>
    </source>
</evidence>
<dbReference type="InterPro" id="IPR013149">
    <property type="entry name" value="ADH-like_C"/>
</dbReference>
<dbReference type="Gene3D" id="3.40.50.720">
    <property type="entry name" value="NAD(P)-binding Rossmann-like Domain"/>
    <property type="match status" value="1"/>
</dbReference>
<organism evidence="5 6">
    <name type="scientific">Rhizodiscina lignyota</name>
    <dbReference type="NCBI Taxonomy" id="1504668"/>
    <lineage>
        <taxon>Eukaryota</taxon>
        <taxon>Fungi</taxon>
        <taxon>Dikarya</taxon>
        <taxon>Ascomycota</taxon>
        <taxon>Pezizomycotina</taxon>
        <taxon>Dothideomycetes</taxon>
        <taxon>Pleosporomycetidae</taxon>
        <taxon>Aulographales</taxon>
        <taxon>Rhizodiscinaceae</taxon>
        <taxon>Rhizodiscina</taxon>
    </lineage>
</organism>
<dbReference type="Pfam" id="PF08240">
    <property type="entry name" value="ADH_N"/>
    <property type="match status" value="1"/>
</dbReference>
<dbReference type="InterPro" id="IPR036291">
    <property type="entry name" value="NAD(P)-bd_dom_sf"/>
</dbReference>
<comment type="caution">
    <text evidence="5">The sequence shown here is derived from an EMBL/GenBank/DDBJ whole genome shotgun (WGS) entry which is preliminary data.</text>
</comment>
<comment type="similarity">
    <text evidence="1">Belongs to the zinc-containing alcohol dehydrogenase family.</text>
</comment>
<dbReference type="InterPro" id="IPR047122">
    <property type="entry name" value="Trans-enoyl_RdTase-like"/>
</dbReference>
<dbReference type="CDD" id="cd08249">
    <property type="entry name" value="enoyl_reductase_like"/>
    <property type="match status" value="1"/>
</dbReference>
<dbReference type="SMART" id="SM00829">
    <property type="entry name" value="PKS_ER"/>
    <property type="match status" value="1"/>
</dbReference>
<name>A0A9P4ILT8_9PEZI</name>
<dbReference type="PANTHER" id="PTHR45348:SF2">
    <property type="entry name" value="ZINC-TYPE ALCOHOL DEHYDROGENASE-LIKE PROTEIN C2E1P3.01"/>
    <property type="match status" value="1"/>
</dbReference>
<comment type="subunit">
    <text evidence="2">Monomer.</text>
</comment>
<evidence type="ECO:0000256" key="1">
    <source>
        <dbReference type="ARBA" id="ARBA00008072"/>
    </source>
</evidence>
<dbReference type="SUPFAM" id="SSF50129">
    <property type="entry name" value="GroES-like"/>
    <property type="match status" value="1"/>
</dbReference>
<dbReference type="InterPro" id="IPR013154">
    <property type="entry name" value="ADH-like_N"/>
</dbReference>
<dbReference type="Gene3D" id="3.90.180.10">
    <property type="entry name" value="Medium-chain alcohol dehydrogenases, catalytic domain"/>
    <property type="match status" value="1"/>
</dbReference>
<dbReference type="InterPro" id="IPR020843">
    <property type="entry name" value="ER"/>
</dbReference>
<sequence length="335" mass="34830">MKNQAAWLTEAKAKPLKVGDAEYYTPGADEVLIKNSALGINPVDWSIIYEKFPNVIGTDVAGEIVEVGKDVTHLKKGQRVIGHCVGLMTNDPKDGAFQLYSICKESNVAPIPDSLSFERATVLPLALSTAACGLYQENLLGLPLPAKGTKPNGKMLLVYGGSSSVGTVAIQLAIGSGFDVVSTASKHNLEYVKSLGAKAVVDHHSTNLVDQLVQALEGGTFAGGFDSICTDDTLKTCVEVAERFGGGKLALTKPGAGGDMGKNVTGSSMYAATIAVQSPAVAEGVWGKWVPGALADGTLQAKPDPIVIEGGLAKCQEAVDRHKQGVSAAKVVVKL</sequence>
<evidence type="ECO:0000259" key="4">
    <source>
        <dbReference type="SMART" id="SM00829"/>
    </source>
</evidence>
<evidence type="ECO:0000313" key="6">
    <source>
        <dbReference type="Proteomes" id="UP000799772"/>
    </source>
</evidence>
<dbReference type="GO" id="GO:0016651">
    <property type="term" value="F:oxidoreductase activity, acting on NAD(P)H"/>
    <property type="evidence" value="ECO:0007669"/>
    <property type="project" value="InterPro"/>
</dbReference>
<dbReference type="EMBL" id="ML978124">
    <property type="protein sequence ID" value="KAF2100486.1"/>
    <property type="molecule type" value="Genomic_DNA"/>
</dbReference>
<proteinExistence type="inferred from homology"/>
<dbReference type="OrthoDB" id="48317at2759"/>
<evidence type="ECO:0000256" key="2">
    <source>
        <dbReference type="ARBA" id="ARBA00011245"/>
    </source>
</evidence>
<keyword evidence="3" id="KW-0560">Oxidoreductase</keyword>
<dbReference type="InterPro" id="IPR011032">
    <property type="entry name" value="GroES-like_sf"/>
</dbReference>
<dbReference type="Pfam" id="PF00107">
    <property type="entry name" value="ADH_zinc_N"/>
    <property type="match status" value="1"/>
</dbReference>
<keyword evidence="6" id="KW-1185">Reference proteome</keyword>
<evidence type="ECO:0000313" key="5">
    <source>
        <dbReference type="EMBL" id="KAF2100486.1"/>
    </source>
</evidence>
<dbReference type="AlphaFoldDB" id="A0A9P4ILT8"/>
<gene>
    <name evidence="5" type="ORF">NA57DRAFT_65014</name>
</gene>
<dbReference type="SUPFAM" id="SSF51735">
    <property type="entry name" value="NAD(P)-binding Rossmann-fold domains"/>
    <property type="match status" value="1"/>
</dbReference>